<keyword evidence="7 12" id="KW-0863">Zinc-finger</keyword>
<protein>
    <recommendedName>
        <fullName evidence="3">RING-type E3 ubiquitin transferase</fullName>
        <ecNumber evidence="3">2.3.2.27</ecNumber>
    </recommendedName>
</protein>
<evidence type="ECO:0000256" key="12">
    <source>
        <dbReference type="PROSITE-ProRule" id="PRU00175"/>
    </source>
</evidence>
<evidence type="ECO:0000313" key="17">
    <source>
        <dbReference type="Proteomes" id="UP000218209"/>
    </source>
</evidence>
<dbReference type="OrthoDB" id="8062037at2759"/>
<proteinExistence type="predicted"/>
<feature type="region of interest" description="Disordered" evidence="13">
    <location>
        <begin position="398"/>
        <end position="439"/>
    </location>
</feature>
<comment type="catalytic activity">
    <reaction evidence="1">
        <text>S-ubiquitinyl-[E2 ubiquitin-conjugating enzyme]-L-cysteine + [acceptor protein]-L-lysine = [E2 ubiquitin-conjugating enzyme]-L-cysteine + N(6)-ubiquitinyl-[acceptor protein]-L-lysine.</text>
        <dbReference type="EC" id="2.3.2.27"/>
    </reaction>
</comment>
<evidence type="ECO:0000259" key="15">
    <source>
        <dbReference type="PROSITE" id="PS50089"/>
    </source>
</evidence>
<keyword evidence="9" id="KW-0862">Zinc</keyword>
<gene>
    <name evidence="16" type="ORF">BU14_0074s0033</name>
</gene>
<evidence type="ECO:0000256" key="5">
    <source>
        <dbReference type="ARBA" id="ARBA00022692"/>
    </source>
</evidence>
<keyword evidence="11 14" id="KW-0472">Membrane</keyword>
<dbReference type="GO" id="GO:0008270">
    <property type="term" value="F:zinc ion binding"/>
    <property type="evidence" value="ECO:0007669"/>
    <property type="project" value="UniProtKB-KW"/>
</dbReference>
<evidence type="ECO:0000256" key="6">
    <source>
        <dbReference type="ARBA" id="ARBA00022723"/>
    </source>
</evidence>
<feature type="region of interest" description="Disordered" evidence="13">
    <location>
        <begin position="206"/>
        <end position="232"/>
    </location>
</feature>
<dbReference type="InterPro" id="IPR001841">
    <property type="entry name" value="Znf_RING"/>
</dbReference>
<dbReference type="SMART" id="SM00184">
    <property type="entry name" value="RING"/>
    <property type="match status" value="1"/>
</dbReference>
<dbReference type="CDD" id="cd16454">
    <property type="entry name" value="RING-H2_PA-TM-RING"/>
    <property type="match status" value="1"/>
</dbReference>
<dbReference type="GO" id="GO:0006511">
    <property type="term" value="P:ubiquitin-dependent protein catabolic process"/>
    <property type="evidence" value="ECO:0007669"/>
    <property type="project" value="TreeGrafter"/>
</dbReference>
<keyword evidence="4" id="KW-0808">Transferase</keyword>
<dbReference type="PANTHER" id="PTHR45977">
    <property type="entry name" value="TARGET OF ERK KINASE MPK-1"/>
    <property type="match status" value="1"/>
</dbReference>
<feature type="compositionally biased region" description="Low complexity" evidence="13">
    <location>
        <begin position="410"/>
        <end position="423"/>
    </location>
</feature>
<evidence type="ECO:0000313" key="16">
    <source>
        <dbReference type="EMBL" id="OSX79603.1"/>
    </source>
</evidence>
<evidence type="ECO:0000256" key="9">
    <source>
        <dbReference type="ARBA" id="ARBA00022833"/>
    </source>
</evidence>
<feature type="compositionally biased region" description="Low complexity" evidence="13">
    <location>
        <begin position="215"/>
        <end position="229"/>
    </location>
</feature>
<comment type="subcellular location">
    <subcellularLocation>
        <location evidence="2">Membrane</location>
        <topology evidence="2">Multi-pass membrane protein</topology>
    </subcellularLocation>
</comment>
<dbReference type="Gene3D" id="3.50.30.30">
    <property type="match status" value="1"/>
</dbReference>
<evidence type="ECO:0000256" key="2">
    <source>
        <dbReference type="ARBA" id="ARBA00004141"/>
    </source>
</evidence>
<feature type="domain" description="RING-type" evidence="15">
    <location>
        <begin position="500"/>
        <end position="541"/>
    </location>
</feature>
<dbReference type="Pfam" id="PF13639">
    <property type="entry name" value="zf-RING_2"/>
    <property type="match status" value="1"/>
</dbReference>
<dbReference type="AlphaFoldDB" id="A0A1X6PG06"/>
<accession>A0A1X6PG06</accession>
<keyword evidence="17" id="KW-1185">Reference proteome</keyword>
<dbReference type="InterPro" id="IPR046450">
    <property type="entry name" value="PA_dom_sf"/>
</dbReference>
<dbReference type="InterPro" id="IPR003137">
    <property type="entry name" value="PA_domain"/>
</dbReference>
<evidence type="ECO:0000256" key="10">
    <source>
        <dbReference type="ARBA" id="ARBA00022989"/>
    </source>
</evidence>
<feature type="compositionally biased region" description="Gly residues" evidence="13">
    <location>
        <begin position="399"/>
        <end position="409"/>
    </location>
</feature>
<dbReference type="GO" id="GO:0016020">
    <property type="term" value="C:membrane"/>
    <property type="evidence" value="ECO:0007669"/>
    <property type="project" value="UniProtKB-SubCell"/>
</dbReference>
<evidence type="ECO:0000256" key="7">
    <source>
        <dbReference type="ARBA" id="ARBA00022771"/>
    </source>
</evidence>
<dbReference type="PANTHER" id="PTHR45977:SF4">
    <property type="entry name" value="RING-TYPE DOMAIN-CONTAINING PROTEIN"/>
    <property type="match status" value="1"/>
</dbReference>
<dbReference type="GO" id="GO:0016567">
    <property type="term" value="P:protein ubiquitination"/>
    <property type="evidence" value="ECO:0007669"/>
    <property type="project" value="TreeGrafter"/>
</dbReference>
<evidence type="ECO:0000256" key="3">
    <source>
        <dbReference type="ARBA" id="ARBA00012483"/>
    </source>
</evidence>
<evidence type="ECO:0000256" key="14">
    <source>
        <dbReference type="SAM" id="Phobius"/>
    </source>
</evidence>
<evidence type="ECO:0000256" key="11">
    <source>
        <dbReference type="ARBA" id="ARBA00023136"/>
    </source>
</evidence>
<dbReference type="SUPFAM" id="SSF52025">
    <property type="entry name" value="PA domain"/>
    <property type="match status" value="1"/>
</dbReference>
<evidence type="ECO:0000256" key="13">
    <source>
        <dbReference type="SAM" id="MobiDB-lite"/>
    </source>
</evidence>
<evidence type="ECO:0000256" key="8">
    <source>
        <dbReference type="ARBA" id="ARBA00022786"/>
    </source>
</evidence>
<dbReference type="InterPro" id="IPR013083">
    <property type="entry name" value="Znf_RING/FYVE/PHD"/>
</dbReference>
<dbReference type="PROSITE" id="PS50089">
    <property type="entry name" value="ZF_RING_2"/>
    <property type="match status" value="1"/>
</dbReference>
<evidence type="ECO:0000256" key="1">
    <source>
        <dbReference type="ARBA" id="ARBA00000900"/>
    </source>
</evidence>
<dbReference type="GO" id="GO:0061630">
    <property type="term" value="F:ubiquitin protein ligase activity"/>
    <property type="evidence" value="ECO:0007669"/>
    <property type="project" value="UniProtKB-EC"/>
</dbReference>
<organism evidence="16 17">
    <name type="scientific">Porphyra umbilicalis</name>
    <name type="common">Purple laver</name>
    <name type="synonym">Red alga</name>
    <dbReference type="NCBI Taxonomy" id="2786"/>
    <lineage>
        <taxon>Eukaryota</taxon>
        <taxon>Rhodophyta</taxon>
        <taxon>Bangiophyceae</taxon>
        <taxon>Bangiales</taxon>
        <taxon>Bangiaceae</taxon>
        <taxon>Porphyra</taxon>
    </lineage>
</organism>
<keyword evidence="8" id="KW-0833">Ubl conjugation pathway</keyword>
<dbReference type="EMBL" id="KV918788">
    <property type="protein sequence ID" value="OSX79603.1"/>
    <property type="molecule type" value="Genomic_DNA"/>
</dbReference>
<reference evidence="16 17" key="1">
    <citation type="submission" date="2017-03" db="EMBL/GenBank/DDBJ databases">
        <title>WGS assembly of Porphyra umbilicalis.</title>
        <authorList>
            <person name="Brawley S.H."/>
            <person name="Blouin N.A."/>
            <person name="Ficko-Blean E."/>
            <person name="Wheeler G.L."/>
            <person name="Lohr M."/>
            <person name="Goodson H.V."/>
            <person name="Jenkins J.W."/>
            <person name="Blaby-Haas C.E."/>
            <person name="Helliwell K.E."/>
            <person name="Chan C."/>
            <person name="Marriage T."/>
            <person name="Bhattacharya D."/>
            <person name="Klein A.S."/>
            <person name="Badis Y."/>
            <person name="Brodie J."/>
            <person name="Cao Y."/>
            <person name="Collen J."/>
            <person name="Dittami S.M."/>
            <person name="Gachon C.M."/>
            <person name="Green B.R."/>
            <person name="Karpowicz S."/>
            <person name="Kim J.W."/>
            <person name="Kudahl U."/>
            <person name="Lin S."/>
            <person name="Michel G."/>
            <person name="Mittag M."/>
            <person name="Olson B.J."/>
            <person name="Pangilinan J."/>
            <person name="Peng Y."/>
            <person name="Qiu H."/>
            <person name="Shu S."/>
            <person name="Singer J.T."/>
            <person name="Smith A.G."/>
            <person name="Sprecher B.N."/>
            <person name="Wagner V."/>
            <person name="Wang W."/>
            <person name="Wang Z.-Y."/>
            <person name="Yan J."/>
            <person name="Yarish C."/>
            <person name="Zoeuner-Riek S."/>
            <person name="Zhuang Y."/>
            <person name="Zou Y."/>
            <person name="Lindquist E.A."/>
            <person name="Grimwood J."/>
            <person name="Barry K."/>
            <person name="Rokhsar D.S."/>
            <person name="Schmutz J."/>
            <person name="Stiller J.W."/>
            <person name="Grossman A.R."/>
            <person name="Prochnik S.E."/>
        </authorList>
    </citation>
    <scope>NUCLEOTIDE SEQUENCE [LARGE SCALE GENOMIC DNA]</scope>
    <source>
        <strain evidence="16">4086291</strain>
    </source>
</reference>
<dbReference type="Proteomes" id="UP000218209">
    <property type="component" value="Unassembled WGS sequence"/>
</dbReference>
<evidence type="ECO:0000256" key="4">
    <source>
        <dbReference type="ARBA" id="ARBA00022679"/>
    </source>
</evidence>
<name>A0A1X6PG06_PORUM</name>
<keyword evidence="6" id="KW-0479">Metal-binding</keyword>
<feature type="transmembrane region" description="Helical" evidence="14">
    <location>
        <begin position="33"/>
        <end position="52"/>
    </location>
</feature>
<keyword evidence="5 14" id="KW-0812">Transmembrane</keyword>
<dbReference type="Pfam" id="PF02225">
    <property type="entry name" value="PA"/>
    <property type="match status" value="1"/>
</dbReference>
<sequence length="563" mass="52392">MVAATRRWSGVHTGGGTMAGAAAPVVRRRQRGAAAATTAAAVTAAVVLLVLGGRLTDGLVVDAPARCGGSHRVLPHAGAMFGPAAADGLVLSVPLVALPRPGSGDPAPPPAAPLSRLASLSRPRRLHLPAALRLSAPSLSAPGPAAAAAASAAPVASREGVPPPPLDTDCGSATAPSVAVGRAARPASRLSPGAVAGATLALAGADADAPPPPASAAGGPRSGAPAAAPSVEASLPGDGCGAMDPSPSLAGAAVAIARGGCPFYAKVLAAQAAGAAGVVVINAPAEGNHLANMERAHNESQALPSASGAGAEATAAAAAAPATTAAAAAAAADAPSAADDAGVRIPAVMISAADWASLVPCLGGGVNASFTGEGEATLDVDYGRDALNGALVRGMAAGSSGGGGGGGDGAASAAAPGPSAAKGGAAGDGADAADDAEPSDTAALLPQRAALVAGAAGASAAAASSSSSVPSSSAAACACAAADGGGTDGDGDGDSDDEVCAVCLDAFVAGVLVTPLPCGHVYHAGCISPWLLTSSVCPVCKRVVGGLPPCAWGSAAEYGSVGV</sequence>
<dbReference type="Gene3D" id="3.30.40.10">
    <property type="entry name" value="Zinc/RING finger domain, C3HC4 (zinc finger)"/>
    <property type="match status" value="1"/>
</dbReference>
<dbReference type="SUPFAM" id="SSF57850">
    <property type="entry name" value="RING/U-box"/>
    <property type="match status" value="1"/>
</dbReference>
<dbReference type="EC" id="2.3.2.27" evidence="3"/>
<keyword evidence="10 14" id="KW-1133">Transmembrane helix</keyword>